<accession>A0ABN6ENX7</accession>
<organism evidence="1 2">
    <name type="scientific">Pseudodesulfovibrio sediminis</name>
    <dbReference type="NCBI Taxonomy" id="2810563"/>
    <lineage>
        <taxon>Bacteria</taxon>
        <taxon>Pseudomonadati</taxon>
        <taxon>Thermodesulfobacteriota</taxon>
        <taxon>Desulfovibrionia</taxon>
        <taxon>Desulfovibrionales</taxon>
        <taxon>Desulfovibrionaceae</taxon>
    </lineage>
</organism>
<dbReference type="Proteomes" id="UP001053296">
    <property type="component" value="Chromosome"/>
</dbReference>
<reference evidence="1" key="1">
    <citation type="journal article" date="2022" name="Arch. Microbiol.">
        <title>Pseudodesulfovibrio sediminis sp. nov., a mesophilic and neutrophilic sulfate-reducing bacterium isolated from sediment of a brackish lake.</title>
        <authorList>
            <person name="Takahashi A."/>
            <person name="Kojima H."/>
            <person name="Watanabe M."/>
            <person name="Fukui M."/>
        </authorList>
    </citation>
    <scope>NUCLEOTIDE SEQUENCE</scope>
    <source>
        <strain evidence="1">SF6</strain>
    </source>
</reference>
<name>A0ABN6ENX7_9BACT</name>
<gene>
    <name evidence="1" type="ORF">PSDVSF_00200</name>
</gene>
<evidence type="ECO:0000313" key="1">
    <source>
        <dbReference type="EMBL" id="BCS86778.1"/>
    </source>
</evidence>
<sequence length="174" mass="19760">MPKYDINPMTPQPEFDMMYFMEIAGETRIEGDILEEFEEFWDKWANNNLRAYELTNTEGEGKFLLIYLDEEVDNAIEGIWQDSPTHGLLFHALAITMVMSSAQGFVPELQDGKCAPLPRPGEGILGVFKDLDLTWNSEGTINRKYAVLTPYPYTGGCEVCYMSETCPKSTVRHA</sequence>
<protein>
    <submittedName>
        <fullName evidence="1">Uncharacterized protein</fullName>
    </submittedName>
</protein>
<keyword evidence="2" id="KW-1185">Reference proteome</keyword>
<proteinExistence type="predicted"/>
<dbReference type="RefSeq" id="WP_229592354.1">
    <property type="nucleotide sequence ID" value="NZ_AP024485.1"/>
</dbReference>
<dbReference type="EMBL" id="AP024485">
    <property type="protein sequence ID" value="BCS86778.1"/>
    <property type="molecule type" value="Genomic_DNA"/>
</dbReference>
<evidence type="ECO:0000313" key="2">
    <source>
        <dbReference type="Proteomes" id="UP001053296"/>
    </source>
</evidence>